<dbReference type="KEGG" id="emc:129337780"/>
<evidence type="ECO:0000256" key="1">
    <source>
        <dbReference type="ARBA" id="ARBA00007398"/>
    </source>
</evidence>
<dbReference type="InterPro" id="IPR026832">
    <property type="entry name" value="Asteroid"/>
</dbReference>
<keyword evidence="2" id="KW-1185">Reference proteome</keyword>
<dbReference type="RefSeq" id="XP_054847710.1">
    <property type="nucleotide sequence ID" value="XM_054991735.1"/>
</dbReference>
<dbReference type="Gene3D" id="3.40.50.1010">
    <property type="entry name" value="5'-nuclease"/>
    <property type="match status" value="1"/>
</dbReference>
<dbReference type="PANTHER" id="PTHR15665:SF1">
    <property type="entry name" value="PROTEIN ASTEROID HOMOLOG 1"/>
    <property type="match status" value="1"/>
</dbReference>
<proteinExistence type="inferred from homology"/>
<dbReference type="AlphaFoldDB" id="A0AA97K0R0"/>
<gene>
    <name evidence="3" type="primary">ASTE1</name>
</gene>
<dbReference type="PANTHER" id="PTHR15665">
    <property type="entry name" value="ASTEROID PROTEIN"/>
    <property type="match status" value="1"/>
</dbReference>
<accession>A0AA97K0R0</accession>
<dbReference type="Proteomes" id="UP001190640">
    <property type="component" value="Chromosome 11"/>
</dbReference>
<organism evidence="2 3">
    <name type="scientific">Eublepharis macularius</name>
    <name type="common">Leopard gecko</name>
    <name type="synonym">Cyrtodactylus macularius</name>
    <dbReference type="NCBI Taxonomy" id="481883"/>
    <lineage>
        <taxon>Eukaryota</taxon>
        <taxon>Metazoa</taxon>
        <taxon>Chordata</taxon>
        <taxon>Craniata</taxon>
        <taxon>Vertebrata</taxon>
        <taxon>Euteleostomi</taxon>
        <taxon>Lepidosauria</taxon>
        <taxon>Squamata</taxon>
        <taxon>Bifurcata</taxon>
        <taxon>Gekkota</taxon>
        <taxon>Eublepharidae</taxon>
        <taxon>Eublepharinae</taxon>
        <taxon>Eublepharis</taxon>
    </lineage>
</organism>
<name>A0AA97K0R0_EUBMA</name>
<dbReference type="SUPFAM" id="SSF88723">
    <property type="entry name" value="PIN domain-like"/>
    <property type="match status" value="1"/>
</dbReference>
<dbReference type="InterPro" id="IPR029060">
    <property type="entry name" value="PIN-like_dom_sf"/>
</dbReference>
<evidence type="ECO:0000313" key="3">
    <source>
        <dbReference type="RefSeq" id="XP_054847710.1"/>
    </source>
</evidence>
<comment type="similarity">
    <text evidence="1">Belongs to the asteroid family.</text>
</comment>
<evidence type="ECO:0000313" key="2">
    <source>
        <dbReference type="Proteomes" id="UP001190640"/>
    </source>
</evidence>
<dbReference type="CTD" id="28990"/>
<sequence>MGIHGMMTYVVEHKQFFTDLQLRETKVIIDGNNLYHRLYFDTNLDLRHGGDYDSFTDITNKFFETLTVCDIRPYVVLDGGSDASDKKFTTLKERAQEKILSAYSLSRGGGGSVLPLLIREVFKQILTKLQVPFVQCFSEADREIVSLANHWNCPVLTFDSDFCIFDLKAGYCPLTYFQWKNICTRKESQDCYIPAKCFSLERFCNYFGNMNKTLLPLFAVMIGNDHINLPAMEMFFSKVRLPVGGYGQKGRKHSRIQGLLNWLSRFADPAEAIEDVLKYLKKHKEEETRQLLCASMAEYEPSSVNLEDFFQNGLYETETAKKLELPQWICSALAKGLLAPFISDALVLRRTILHVQVENMQRPSSHVTALPIRQVIYRLLLNASEGSGHTSVRKHSTSPTPLLCEFDRFQKALGKSFVQVAALPGNFCSDQYSPTTLNEVPLAERLLLLLETLQVTASDLETVPGLLQLPMAVTCFWIRYSAPKVKLQHMKALLLGIVFGELHKIIESQEPEALHAEVNKIVYDQFLKWKDRKSQKEVLELDTAHIFCQWQCCLQMALYLNQLLSTPLPEPDLTGLYNGTLVHRLYHELKSASTPENLLSASPKMNQLYCNMVRVVRCVIPAEFFQKKKPKSHKKKKQAAKQVLDKREGATVEVLTSCSINNRFATFMKED</sequence>
<reference evidence="3" key="1">
    <citation type="submission" date="2025-08" db="UniProtKB">
        <authorList>
            <consortium name="RefSeq"/>
        </authorList>
    </citation>
    <scope>IDENTIFICATION</scope>
    <source>
        <tissue evidence="3">Blood</tissue>
    </source>
</reference>
<protein>
    <submittedName>
        <fullName evidence="3">Protein asteroid homolog 1</fullName>
    </submittedName>
</protein>
<dbReference type="GeneID" id="129337780"/>